<evidence type="ECO:0000313" key="3">
    <source>
        <dbReference type="EMBL" id="GFM90108.1"/>
    </source>
</evidence>
<dbReference type="OrthoDB" id="6955105at2"/>
<reference evidence="4 5" key="1">
    <citation type="submission" date="2018-08" db="EMBL/GenBank/DDBJ databases">
        <title>Recombination of ecologically and evolutionarily significant loci maintains genetic cohesion in the Pseudomonas syringae species complex.</title>
        <authorList>
            <person name="Dillon M."/>
            <person name="Thakur S."/>
            <person name="Almeida R.N.D."/>
            <person name="Weir B.S."/>
            <person name="Guttman D.S."/>
        </authorList>
    </citation>
    <scope>NUCLEOTIDE SEQUENCE [LARGE SCALE GENOMIC DNA]</scope>
    <source>
        <strain evidence="4 5">ICMP 6917</strain>
    </source>
</reference>
<dbReference type="Proteomes" id="UP000278332">
    <property type="component" value="Unassembled WGS sequence"/>
</dbReference>
<feature type="region of interest" description="Disordered" evidence="1">
    <location>
        <begin position="20"/>
        <end position="41"/>
    </location>
</feature>
<dbReference type="AlphaFoldDB" id="A0A3M4VPD3"/>
<accession>A0A3M4VPD3</accession>
<organism evidence="4 5">
    <name type="scientific">Pseudomonas cichorii</name>
    <dbReference type="NCBI Taxonomy" id="36746"/>
    <lineage>
        <taxon>Bacteria</taxon>
        <taxon>Pseudomonadati</taxon>
        <taxon>Pseudomonadota</taxon>
        <taxon>Gammaproteobacteria</taxon>
        <taxon>Pseudomonadales</taxon>
        <taxon>Pseudomonadaceae</taxon>
        <taxon>Pseudomonas</taxon>
    </lineage>
</organism>
<evidence type="ECO:0000256" key="2">
    <source>
        <dbReference type="SAM" id="SignalP"/>
    </source>
</evidence>
<evidence type="ECO:0000313" key="4">
    <source>
        <dbReference type="EMBL" id="RMR53119.1"/>
    </source>
</evidence>
<sequence length="118" mass="12836">MRKTVMIMAALTLVLAGCDAGNSRPSARDKAEPVTQPPQAATPQWFIQMNSKEAVSDISAWLLERSYAPVVVTIDGKQQLLIGPFQSAEQAEEQRVGLLAKVAKSHRLAAPVVIQRNQ</sequence>
<dbReference type="Proteomes" id="UP000614982">
    <property type="component" value="Unassembled WGS sequence"/>
</dbReference>
<evidence type="ECO:0008006" key="7">
    <source>
        <dbReference type="Google" id="ProtNLM"/>
    </source>
</evidence>
<dbReference type="GeneID" id="93659158"/>
<evidence type="ECO:0000313" key="6">
    <source>
        <dbReference type="Proteomes" id="UP000614982"/>
    </source>
</evidence>
<protein>
    <recommendedName>
        <fullName evidence="7">Lipoprotein</fullName>
    </recommendedName>
</protein>
<keyword evidence="2" id="KW-0732">Signal</keyword>
<dbReference type="EMBL" id="BLWA01000001">
    <property type="protein sequence ID" value="GFM90108.1"/>
    <property type="molecule type" value="Genomic_DNA"/>
</dbReference>
<keyword evidence="6" id="KW-1185">Reference proteome</keyword>
<reference evidence="3 6" key="2">
    <citation type="submission" date="2020-05" db="EMBL/GenBank/DDBJ databases">
        <title>Genetic diversity of Pseudomonas cichorii.</title>
        <authorList>
            <person name="Tani S."/>
            <person name="Yagi H."/>
            <person name="Hashimoto S."/>
            <person name="Iiyama K."/>
            <person name="Furuya N."/>
        </authorList>
    </citation>
    <scope>NUCLEOTIDE SEQUENCE [LARGE SCALE GENOMIC DNA]</scope>
    <source>
        <strain evidence="3 6">LMG 2162</strain>
    </source>
</reference>
<comment type="caution">
    <text evidence="4">The sequence shown here is derived from an EMBL/GenBank/DDBJ whole genome shotgun (WGS) entry which is preliminary data.</text>
</comment>
<gene>
    <name evidence="4" type="ORF">ALP84_02504</name>
    <name evidence="3" type="ORF">PSCICP_00800</name>
</gene>
<dbReference type="RefSeq" id="WP_025260066.1">
    <property type="nucleotide sequence ID" value="NZ_BLWA01000001.1"/>
</dbReference>
<feature type="signal peptide" evidence="2">
    <location>
        <begin position="1"/>
        <end position="20"/>
    </location>
</feature>
<feature type="chain" id="PRO_5017924667" description="Lipoprotein" evidence="2">
    <location>
        <begin position="21"/>
        <end position="118"/>
    </location>
</feature>
<evidence type="ECO:0000313" key="5">
    <source>
        <dbReference type="Proteomes" id="UP000278332"/>
    </source>
</evidence>
<name>A0A3M4VPD3_PSECI</name>
<dbReference type="PROSITE" id="PS51257">
    <property type="entry name" value="PROKAR_LIPOPROTEIN"/>
    <property type="match status" value="1"/>
</dbReference>
<evidence type="ECO:0000256" key="1">
    <source>
        <dbReference type="SAM" id="MobiDB-lite"/>
    </source>
</evidence>
<dbReference type="EMBL" id="RBRY01000135">
    <property type="protein sequence ID" value="RMR53119.1"/>
    <property type="molecule type" value="Genomic_DNA"/>
</dbReference>
<proteinExistence type="predicted"/>